<dbReference type="GO" id="GO:0016020">
    <property type="term" value="C:membrane"/>
    <property type="evidence" value="ECO:0007669"/>
    <property type="project" value="InterPro"/>
</dbReference>
<dbReference type="OrthoDB" id="428010at2759"/>
<gene>
    <name evidence="4" type="ORF">AK812_SmicGene33165</name>
</gene>
<dbReference type="Gene3D" id="1.20.58.390">
    <property type="entry name" value="Neurotransmitter-gated ion-channel transmembrane domain"/>
    <property type="match status" value="1"/>
</dbReference>
<protein>
    <recommendedName>
        <fullName evidence="3">EF-hand domain-containing protein</fullName>
    </recommendedName>
</protein>
<keyword evidence="5" id="KW-1185">Reference proteome</keyword>
<feature type="transmembrane region" description="Helical" evidence="2">
    <location>
        <begin position="580"/>
        <end position="604"/>
    </location>
</feature>
<feature type="transmembrane region" description="Helical" evidence="2">
    <location>
        <begin position="693"/>
        <end position="715"/>
    </location>
</feature>
<keyword evidence="1" id="KW-0106">Calcium</keyword>
<name>A0A1Q9CSA8_SYMMI</name>
<feature type="transmembrane region" description="Helical" evidence="2">
    <location>
        <begin position="555"/>
        <end position="574"/>
    </location>
</feature>
<keyword evidence="2" id="KW-0812">Transmembrane</keyword>
<evidence type="ECO:0000313" key="5">
    <source>
        <dbReference type="Proteomes" id="UP000186817"/>
    </source>
</evidence>
<dbReference type="Gene3D" id="2.70.170.10">
    <property type="entry name" value="Neurotransmitter-gated ion-channel ligand-binding domain"/>
    <property type="match status" value="1"/>
</dbReference>
<dbReference type="InterPro" id="IPR036734">
    <property type="entry name" value="Neur_chan_lig-bd_sf"/>
</dbReference>
<dbReference type="InterPro" id="IPR018247">
    <property type="entry name" value="EF_Hand_1_Ca_BS"/>
</dbReference>
<dbReference type="AlphaFoldDB" id="A0A1Q9CSA8"/>
<dbReference type="SUPFAM" id="SSF47473">
    <property type="entry name" value="EF-hand"/>
    <property type="match status" value="1"/>
</dbReference>
<dbReference type="GO" id="GO:0004888">
    <property type="term" value="F:transmembrane signaling receptor activity"/>
    <property type="evidence" value="ECO:0007669"/>
    <property type="project" value="InterPro"/>
</dbReference>
<evidence type="ECO:0000256" key="2">
    <source>
        <dbReference type="SAM" id="Phobius"/>
    </source>
</evidence>
<keyword evidence="2" id="KW-1133">Transmembrane helix</keyword>
<accession>A0A1Q9CSA8</accession>
<reference evidence="4 5" key="1">
    <citation type="submission" date="2016-02" db="EMBL/GenBank/DDBJ databases">
        <title>Genome analysis of coral dinoflagellate symbionts highlights evolutionary adaptations to a symbiotic lifestyle.</title>
        <authorList>
            <person name="Aranda M."/>
            <person name="Li Y."/>
            <person name="Liew Y.J."/>
            <person name="Baumgarten S."/>
            <person name="Simakov O."/>
            <person name="Wilson M."/>
            <person name="Piel J."/>
            <person name="Ashoor H."/>
            <person name="Bougouffa S."/>
            <person name="Bajic V.B."/>
            <person name="Ryu T."/>
            <person name="Ravasi T."/>
            <person name="Bayer T."/>
            <person name="Micklem G."/>
            <person name="Kim H."/>
            <person name="Bhak J."/>
            <person name="Lajeunesse T.C."/>
            <person name="Voolstra C.R."/>
        </authorList>
    </citation>
    <scope>NUCLEOTIDE SEQUENCE [LARGE SCALE GENOMIC DNA]</scope>
    <source>
        <strain evidence="4 5">CCMP2467</strain>
    </source>
</reference>
<organism evidence="4 5">
    <name type="scientific">Symbiodinium microadriaticum</name>
    <name type="common">Dinoflagellate</name>
    <name type="synonym">Zooxanthella microadriatica</name>
    <dbReference type="NCBI Taxonomy" id="2951"/>
    <lineage>
        <taxon>Eukaryota</taxon>
        <taxon>Sar</taxon>
        <taxon>Alveolata</taxon>
        <taxon>Dinophyceae</taxon>
        <taxon>Suessiales</taxon>
        <taxon>Symbiodiniaceae</taxon>
        <taxon>Symbiodinium</taxon>
    </lineage>
</organism>
<evidence type="ECO:0000259" key="3">
    <source>
        <dbReference type="PROSITE" id="PS50222"/>
    </source>
</evidence>
<dbReference type="SUPFAM" id="SSF63712">
    <property type="entry name" value="Nicotinic receptor ligand binding domain-like"/>
    <property type="match status" value="1"/>
</dbReference>
<dbReference type="GO" id="GO:0005230">
    <property type="term" value="F:extracellular ligand-gated monoatomic ion channel activity"/>
    <property type="evidence" value="ECO:0007669"/>
    <property type="project" value="InterPro"/>
</dbReference>
<dbReference type="InterPro" id="IPR011992">
    <property type="entry name" value="EF-hand-dom_pair"/>
</dbReference>
<dbReference type="PROSITE" id="PS00018">
    <property type="entry name" value="EF_HAND_1"/>
    <property type="match status" value="1"/>
</dbReference>
<comment type="caution">
    <text evidence="4">The sequence shown here is derived from an EMBL/GenBank/DDBJ whole genome shotgun (WGS) entry which is preliminary data.</text>
</comment>
<dbReference type="Proteomes" id="UP000186817">
    <property type="component" value="Unassembled WGS sequence"/>
</dbReference>
<dbReference type="GO" id="GO:0005509">
    <property type="term" value="F:calcium ion binding"/>
    <property type="evidence" value="ECO:0007669"/>
    <property type="project" value="InterPro"/>
</dbReference>
<dbReference type="PANTHER" id="PTHR18945">
    <property type="entry name" value="NEUROTRANSMITTER GATED ION CHANNEL"/>
    <property type="match status" value="1"/>
</dbReference>
<evidence type="ECO:0000313" key="4">
    <source>
        <dbReference type="EMBL" id="OLP85816.1"/>
    </source>
</evidence>
<dbReference type="InterPro" id="IPR002048">
    <property type="entry name" value="EF_hand_dom"/>
</dbReference>
<dbReference type="InterPro" id="IPR006201">
    <property type="entry name" value="Neur_channel"/>
</dbReference>
<dbReference type="PROSITE" id="PS50222">
    <property type="entry name" value="EF_HAND_2"/>
    <property type="match status" value="1"/>
</dbReference>
<sequence length="973" mass="108782">MRKRSPRVFDREAKAAASLLEQVRQYVGRSGKCQVTDFEDLCTIHHAISNLFDRVKRFSTLESMPRVYRNAVKEAGIERPSEEAQDDAQVLMLQGAKDLEDPESESAVDLTPSAPLFDLVRKVPEVSMEDLCRNVAIPQQSFLRHSLPMAFWVLLSLACLLTQAAVPPWLQEDGLGETEGARLEMKWPPAREPRSNRVNVTMILTDVHSFDEPGEKITVYAFMRLWWRDTRWRQALQTQVDGFCSSTGGCNASERELAKRWMDDRLNSTIFGQTADSFFESTTGFGRELGLEMNGKVWTPIPPNLMLNTASNPLGKTEFDPIISLTQLETGDLEAFWVDRAKTSFDVSLTYEHFPFDTQHLELCLPFDYFSDPYVQETLEGPNPENPMEIEEFATRWDGASPVSSVASKSFVAKLENLGFSVISIDPTRVDLSRATTSICVKVTVSRRITILILRFFWPLTALLFIPFAGFFIPIDMVMPRVATGFISFLSLQVFRTLAYSMIPKQTSSLLWMDVTMFCVTVIMFASVLENVLAQAMRATVSTYSARFVDDVSRVSFPLVGVVVLTVLFVMGAANIDTTWIMIVALCITCGWLVAFGAAVFLYVRYLPHRLMSILIRQISSSDFRYQKAMVLDQKELALIFRTFDDDGTGDLSAEEVIESFEARGLRFKDQEDEMNFKNRLKQMFRQKAGNRVGIALQLQTVCNFVFFCFATSVASSETFNPFSRYHAVDLDSSPPSPGTAAKEVVHQAAGREIPKTQKAPPRDDFWRAPLRQRGMWQHCASEWSAPSKKTYRAGGTASTYGGRDPGSLARNGLCPGRYNDNGWRPRSCAYRSAAAGPCLCAPGSARTLLDSGCSLRSGHCWNYPFHYGCSWTPTANVFTDLNRSEGCTTSGQGHAGTTQSGRTHWDRPSGTVARTGHHHHYTACSTLDLADIPGSTDPACTLLLNYRLFRSGGGKLVLNTWCCPFRLSQAPA</sequence>
<dbReference type="InterPro" id="IPR038050">
    <property type="entry name" value="Neuro_actylchol_rec"/>
</dbReference>
<proteinExistence type="predicted"/>
<feature type="transmembrane region" description="Helical" evidence="2">
    <location>
        <begin position="456"/>
        <end position="475"/>
    </location>
</feature>
<evidence type="ECO:0000256" key="1">
    <source>
        <dbReference type="ARBA" id="ARBA00022837"/>
    </source>
</evidence>
<feature type="domain" description="EF-hand" evidence="3">
    <location>
        <begin position="632"/>
        <end position="667"/>
    </location>
</feature>
<keyword evidence="2" id="KW-0472">Membrane</keyword>
<feature type="transmembrane region" description="Helical" evidence="2">
    <location>
        <begin position="515"/>
        <end position="534"/>
    </location>
</feature>
<dbReference type="EMBL" id="LSRX01000955">
    <property type="protein sequence ID" value="OLP85816.1"/>
    <property type="molecule type" value="Genomic_DNA"/>
</dbReference>